<proteinExistence type="predicted"/>
<dbReference type="Proteomes" id="UP001189429">
    <property type="component" value="Unassembled WGS sequence"/>
</dbReference>
<keyword evidence="3" id="KW-1185">Reference proteome</keyword>
<feature type="region of interest" description="Disordered" evidence="1">
    <location>
        <begin position="1"/>
        <end position="88"/>
    </location>
</feature>
<accession>A0ABN9XTU4</accession>
<name>A0ABN9XTU4_9DINO</name>
<evidence type="ECO:0000313" key="3">
    <source>
        <dbReference type="Proteomes" id="UP001189429"/>
    </source>
</evidence>
<evidence type="ECO:0000313" key="2">
    <source>
        <dbReference type="EMBL" id="CAK0902146.1"/>
    </source>
</evidence>
<organism evidence="2 3">
    <name type="scientific">Prorocentrum cordatum</name>
    <dbReference type="NCBI Taxonomy" id="2364126"/>
    <lineage>
        <taxon>Eukaryota</taxon>
        <taxon>Sar</taxon>
        <taxon>Alveolata</taxon>
        <taxon>Dinophyceae</taxon>
        <taxon>Prorocentrales</taxon>
        <taxon>Prorocentraceae</taxon>
        <taxon>Prorocentrum</taxon>
    </lineage>
</organism>
<evidence type="ECO:0000256" key="1">
    <source>
        <dbReference type="SAM" id="MobiDB-lite"/>
    </source>
</evidence>
<feature type="compositionally biased region" description="Low complexity" evidence="1">
    <location>
        <begin position="28"/>
        <end position="55"/>
    </location>
</feature>
<sequence length="88" mass="8494">MGGLPFLNGLQVEPPSPAPAAGGGGAGPAPAAAEEAATVPVAQAALGQGATLGDATPEDLSTPPAPTPEFRRAARSRRRREASPASAG</sequence>
<comment type="caution">
    <text evidence="2">The sequence shown here is derived from an EMBL/GenBank/DDBJ whole genome shotgun (WGS) entry which is preliminary data.</text>
</comment>
<protein>
    <submittedName>
        <fullName evidence="2">Uncharacterized protein</fullName>
    </submittedName>
</protein>
<gene>
    <name evidence="2" type="ORF">PCOR1329_LOCUS78845</name>
</gene>
<dbReference type="EMBL" id="CAUYUJ010021027">
    <property type="protein sequence ID" value="CAK0902146.1"/>
    <property type="molecule type" value="Genomic_DNA"/>
</dbReference>
<reference evidence="2" key="1">
    <citation type="submission" date="2023-10" db="EMBL/GenBank/DDBJ databases">
        <authorList>
            <person name="Chen Y."/>
            <person name="Shah S."/>
            <person name="Dougan E. K."/>
            <person name="Thang M."/>
            <person name="Chan C."/>
        </authorList>
    </citation>
    <scope>NUCLEOTIDE SEQUENCE [LARGE SCALE GENOMIC DNA]</scope>
</reference>